<evidence type="ECO:0000256" key="1">
    <source>
        <dbReference type="SAM" id="SignalP"/>
    </source>
</evidence>
<dbReference type="InterPro" id="IPR025644">
    <property type="entry name" value="DUF4344"/>
</dbReference>
<feature type="chain" id="PRO_5001863914" description="Metallopeptidase" evidence="1">
    <location>
        <begin position="24"/>
        <end position="262"/>
    </location>
</feature>
<gene>
    <name evidence="2" type="ORF">JCM19237_2258</name>
</gene>
<proteinExistence type="predicted"/>
<comment type="caution">
    <text evidence="2">The sequence shown here is derived from an EMBL/GenBank/DDBJ whole genome shotgun (WGS) entry which is preliminary data.</text>
</comment>
<feature type="signal peptide" evidence="1">
    <location>
        <begin position="1"/>
        <end position="23"/>
    </location>
</feature>
<dbReference type="AlphaFoldDB" id="A0A090R923"/>
<reference evidence="2 3" key="1">
    <citation type="journal article" date="2014" name="Genome Announc.">
        <title>Draft Genome Sequences of Two Vibrionaceae Species, Vibrio ponticus C121 and Photobacterium aphoticum C119, Isolated as Coral Reef Microbiota.</title>
        <authorList>
            <person name="Al-saari N."/>
            <person name="Meirelles P.M."/>
            <person name="Mino S."/>
            <person name="Suda W."/>
            <person name="Oshima K."/>
            <person name="Hattori M."/>
            <person name="Ohkuma M."/>
            <person name="Thompson F.L."/>
            <person name="Gomez-Gil B."/>
            <person name="Sawabe T."/>
            <person name="Sawabe T."/>
        </authorList>
    </citation>
    <scope>NUCLEOTIDE SEQUENCE [LARGE SCALE GENOMIC DNA]</scope>
    <source>
        <strain evidence="2 3">JCM 19237</strain>
    </source>
</reference>
<protein>
    <recommendedName>
        <fullName evidence="4">Metallopeptidase</fullName>
    </recommendedName>
</protein>
<evidence type="ECO:0000313" key="2">
    <source>
        <dbReference type="EMBL" id="GAL04107.1"/>
    </source>
</evidence>
<dbReference type="Pfam" id="PF14247">
    <property type="entry name" value="DUF4344"/>
    <property type="match status" value="1"/>
</dbReference>
<dbReference type="Proteomes" id="UP000029227">
    <property type="component" value="Unassembled WGS sequence"/>
</dbReference>
<dbReference type="STRING" id="754436.JCM19237_2258"/>
<sequence length="262" mass="29963">MKHACLSLALLITAGLTQGQALANDNIRIHYSAAQSEAEQQAAHIIKQSDVNDTVMALSRAHFPFDEPLTITYGSKDGPLYDPDTHQIQILRFYLESVTYFANNDYQKRYGKSAQEGALDTLLHTLLHEAGHAYIADQDIPVLGKEEDAVDNFATLLLLDYVDKGDDVAISAADMFAFESDDRPDYYDYGEYIDEHSFDLQRYFSTLCLVYGSDPEAHKALLDEVEEDYLRDRQDFCQYNYESLKTNWQRYWQTPPSDRPSR</sequence>
<dbReference type="EMBL" id="BBMN01000003">
    <property type="protein sequence ID" value="GAL04107.1"/>
    <property type="molecule type" value="Genomic_DNA"/>
</dbReference>
<keyword evidence="1" id="KW-0732">Signal</keyword>
<dbReference type="eggNOG" id="COG2856">
    <property type="taxonomic scope" value="Bacteria"/>
</dbReference>
<name>A0A090R923_9GAMM</name>
<accession>A0A090R923</accession>
<organism evidence="2 3">
    <name type="scientific">Photobacterium aphoticum</name>
    <dbReference type="NCBI Taxonomy" id="754436"/>
    <lineage>
        <taxon>Bacteria</taxon>
        <taxon>Pseudomonadati</taxon>
        <taxon>Pseudomonadota</taxon>
        <taxon>Gammaproteobacteria</taxon>
        <taxon>Vibrionales</taxon>
        <taxon>Vibrionaceae</taxon>
        <taxon>Photobacterium</taxon>
    </lineage>
</organism>
<evidence type="ECO:0000313" key="3">
    <source>
        <dbReference type="Proteomes" id="UP000029227"/>
    </source>
</evidence>
<evidence type="ECO:0008006" key="4">
    <source>
        <dbReference type="Google" id="ProtNLM"/>
    </source>
</evidence>